<accession>W7TIG9</accession>
<keyword evidence="5" id="KW-0648">Protein biosynthesis</keyword>
<dbReference type="AlphaFoldDB" id="W7TIG9"/>
<dbReference type="InterPro" id="IPR009060">
    <property type="entry name" value="UBA-like_sf"/>
</dbReference>
<gene>
    <name evidence="5" type="ORF">Naga_100018g26</name>
</gene>
<dbReference type="SUPFAM" id="SSF46934">
    <property type="entry name" value="UBA-like"/>
    <property type="match status" value="1"/>
</dbReference>
<evidence type="ECO:0000259" key="3">
    <source>
        <dbReference type="PROSITE" id="PS50053"/>
    </source>
</evidence>
<dbReference type="Pfam" id="PF00627">
    <property type="entry name" value="UBA"/>
    <property type="match status" value="1"/>
</dbReference>
<dbReference type="SMART" id="SM00165">
    <property type="entry name" value="UBA"/>
    <property type="match status" value="1"/>
</dbReference>
<feature type="domain" description="WLM" evidence="4">
    <location>
        <begin position="125"/>
        <end position="309"/>
    </location>
</feature>
<evidence type="ECO:0000259" key="4">
    <source>
        <dbReference type="PROSITE" id="PS51397"/>
    </source>
</evidence>
<dbReference type="Proteomes" id="UP000019335">
    <property type="component" value="Chromosome 8"/>
</dbReference>
<dbReference type="Gene3D" id="1.10.8.10">
    <property type="entry name" value="DNA helicase RuvA subunit, C-terminal domain"/>
    <property type="match status" value="1"/>
</dbReference>
<dbReference type="PANTHER" id="PTHR47796">
    <property type="entry name" value="ZINC METALLOPROTEINASE-LIKE PROTEIN"/>
    <property type="match status" value="1"/>
</dbReference>
<dbReference type="InterPro" id="IPR036339">
    <property type="entry name" value="PUB-like_dom_sf"/>
</dbReference>
<dbReference type="SUPFAM" id="SSF54236">
    <property type="entry name" value="Ubiquitin-like"/>
    <property type="match status" value="1"/>
</dbReference>
<protein>
    <submittedName>
        <fullName evidence="5">Ubiquitin-associated/translation elongation factor EF1B</fullName>
    </submittedName>
</protein>
<evidence type="ECO:0000313" key="6">
    <source>
        <dbReference type="Proteomes" id="UP000019335"/>
    </source>
</evidence>
<dbReference type="Gene3D" id="3.10.20.90">
    <property type="entry name" value="Phosphatidylinositol 3-kinase Catalytic Subunit, Chain A, domain 1"/>
    <property type="match status" value="1"/>
</dbReference>
<dbReference type="SMART" id="SM00580">
    <property type="entry name" value="PUG"/>
    <property type="match status" value="1"/>
</dbReference>
<dbReference type="InterPro" id="IPR015940">
    <property type="entry name" value="UBA"/>
</dbReference>
<keyword evidence="5" id="KW-0251">Elongation factor</keyword>
<dbReference type="EMBL" id="AZIL01000606">
    <property type="protein sequence ID" value="EWM26815.1"/>
    <property type="molecule type" value="Genomic_DNA"/>
</dbReference>
<evidence type="ECO:0000256" key="1">
    <source>
        <dbReference type="SAM" id="MobiDB-lite"/>
    </source>
</evidence>
<dbReference type="InterPro" id="IPR000626">
    <property type="entry name" value="Ubiquitin-like_dom"/>
</dbReference>
<feature type="domain" description="UBA" evidence="2">
    <location>
        <begin position="447"/>
        <end position="486"/>
    </location>
</feature>
<feature type="compositionally biased region" description="Basic and acidic residues" evidence="1">
    <location>
        <begin position="357"/>
        <end position="373"/>
    </location>
</feature>
<sequence>MDCEIYDAETNSVEVNLSFKGQQDLLHLPASTTLADVQALAETKTGIHPAHQKIICKGKKLTDPSITLGQLRADVEVIKLVLIGTTTASLAALAEAPARLNNIRIINDLGGNMSGGIKISTVAAPVLRPRKYGFQSIEVLPHLPDQDMARRILTDLASDPGVLLVMERYKWSVGALCEMYPEGLVGVSSVCVMGLNENKGQRIFLRLRTDDLLGWRKALSVRKVLFHELAHNVHAAHDQPFHLLMRNIERDVNAFNSSGRAVGGALHLPAEGGGMPGGLFEGGSGRLGGRGASTSARVMAGLAAIQRLSKEEQAIDDACGSGRQSGTMGLTGVTRPSERDSDNPNRSIKATLQAQEDAAHTEEKGEKDSKSPDSELVTVLPAEDPSRSGRTASGPGYDQLPSPTPSPLKPSVPENPGSLGDSSLDEMRESALHFHSHSAGCCSSTDRMDEAAAQLMGLGFGEAQVLEALHLYDGDLMRAADYLLELAAREERAGEGEGQIVGASSANLSDPSPRPPAAAIDTPTIPSDSRQARVMEAAQRLAREASEGSNAAFATLQSMLQALLEHPQELKFRRVRLNNAKFQRTVGRFPAAIDLLRDVGFQEREGGTVLEYTRGDPGLLWWGKCVVEQAKEGTLP</sequence>
<dbReference type="InterPro" id="IPR029071">
    <property type="entry name" value="Ubiquitin-like_domsf"/>
</dbReference>
<dbReference type="PANTHER" id="PTHR47796:SF1">
    <property type="entry name" value="OS08G0500800 PROTEIN"/>
    <property type="match status" value="1"/>
</dbReference>
<feature type="region of interest" description="Disordered" evidence="1">
    <location>
        <begin position="314"/>
        <end position="424"/>
    </location>
</feature>
<dbReference type="Gene3D" id="1.20.58.2190">
    <property type="match status" value="1"/>
</dbReference>
<feature type="domain" description="Ubiquitin-like" evidence="3">
    <location>
        <begin position="13"/>
        <end position="71"/>
    </location>
</feature>
<evidence type="ECO:0000259" key="2">
    <source>
        <dbReference type="PROSITE" id="PS50030"/>
    </source>
</evidence>
<dbReference type="PROSITE" id="PS51397">
    <property type="entry name" value="WLM"/>
    <property type="match status" value="1"/>
</dbReference>
<dbReference type="PROSITE" id="PS50053">
    <property type="entry name" value="UBIQUITIN_2"/>
    <property type="match status" value="1"/>
</dbReference>
<dbReference type="PROSITE" id="PS50030">
    <property type="entry name" value="UBA"/>
    <property type="match status" value="1"/>
</dbReference>
<name>W7TIG9_9STRA</name>
<keyword evidence="6" id="KW-1185">Reference proteome</keyword>
<evidence type="ECO:0000313" key="5">
    <source>
        <dbReference type="EMBL" id="EWM26815.1"/>
    </source>
</evidence>
<organism evidence="5 6">
    <name type="scientific">Nannochloropsis gaditana</name>
    <dbReference type="NCBI Taxonomy" id="72520"/>
    <lineage>
        <taxon>Eukaryota</taxon>
        <taxon>Sar</taxon>
        <taxon>Stramenopiles</taxon>
        <taxon>Ochrophyta</taxon>
        <taxon>Eustigmatophyceae</taxon>
        <taxon>Eustigmatales</taxon>
        <taxon>Monodopsidaceae</taxon>
        <taxon>Nannochloropsis</taxon>
    </lineage>
</organism>
<dbReference type="Pfam" id="PF08325">
    <property type="entry name" value="WLM"/>
    <property type="match status" value="1"/>
</dbReference>
<dbReference type="SUPFAM" id="SSF143503">
    <property type="entry name" value="PUG domain-like"/>
    <property type="match status" value="1"/>
</dbReference>
<feature type="region of interest" description="Disordered" evidence="1">
    <location>
        <begin position="493"/>
        <end position="525"/>
    </location>
</feature>
<dbReference type="InterPro" id="IPR013536">
    <property type="entry name" value="WLM_dom"/>
</dbReference>
<feature type="compositionally biased region" description="Polar residues" evidence="1">
    <location>
        <begin position="344"/>
        <end position="354"/>
    </location>
</feature>
<dbReference type="OrthoDB" id="49605at2759"/>
<dbReference type="Pfam" id="PF09409">
    <property type="entry name" value="PUB"/>
    <property type="match status" value="1"/>
</dbReference>
<proteinExistence type="predicted"/>
<comment type="caution">
    <text evidence="5">The sequence shown here is derived from an EMBL/GenBank/DDBJ whole genome shotgun (WGS) entry which is preliminary data.</text>
</comment>
<dbReference type="GO" id="GO:0003746">
    <property type="term" value="F:translation elongation factor activity"/>
    <property type="evidence" value="ECO:0007669"/>
    <property type="project" value="UniProtKB-KW"/>
</dbReference>
<dbReference type="InterPro" id="IPR018997">
    <property type="entry name" value="PUB_domain"/>
</dbReference>
<reference evidence="5 6" key="1">
    <citation type="journal article" date="2014" name="Mol. Plant">
        <title>Chromosome Scale Genome Assembly and Transcriptome Profiling of Nannochloropsis gaditana in Nitrogen Depletion.</title>
        <authorList>
            <person name="Corteggiani Carpinelli E."/>
            <person name="Telatin A."/>
            <person name="Vitulo N."/>
            <person name="Forcato C."/>
            <person name="D'Angelo M."/>
            <person name="Schiavon R."/>
            <person name="Vezzi A."/>
            <person name="Giacometti G.M."/>
            <person name="Morosinotto T."/>
            <person name="Valle G."/>
        </authorList>
    </citation>
    <scope>NUCLEOTIDE SEQUENCE [LARGE SCALE GENOMIC DNA]</scope>
    <source>
        <strain evidence="5 6">B-31</strain>
    </source>
</reference>